<reference evidence="5 6" key="1">
    <citation type="submission" date="2016-09" db="EMBL/GenBank/DDBJ databases">
        <title>Extensive genetic diversity and differential bi-allelic expression allows diatom success in the polar Southern Ocean.</title>
        <authorList>
            <consortium name="DOE Joint Genome Institute"/>
            <person name="Mock T."/>
            <person name="Otillar R.P."/>
            <person name="Strauss J."/>
            <person name="Dupont C."/>
            <person name="Frickenhaus S."/>
            <person name="Maumus F."/>
            <person name="Mcmullan M."/>
            <person name="Sanges R."/>
            <person name="Schmutz J."/>
            <person name="Toseland A."/>
            <person name="Valas R."/>
            <person name="Veluchamy A."/>
            <person name="Ward B.J."/>
            <person name="Allen A."/>
            <person name="Barry K."/>
            <person name="Falciatore A."/>
            <person name="Ferrante M."/>
            <person name="Fortunato A.E."/>
            <person name="Gloeckner G."/>
            <person name="Gruber A."/>
            <person name="Hipkin R."/>
            <person name="Janech M."/>
            <person name="Kroth P."/>
            <person name="Leese F."/>
            <person name="Lindquist E."/>
            <person name="Lyon B.R."/>
            <person name="Martin J."/>
            <person name="Mayer C."/>
            <person name="Parker M."/>
            <person name="Quesneville H."/>
            <person name="Raymond J."/>
            <person name="Uhlig C."/>
            <person name="Valentin K.U."/>
            <person name="Worden A.Z."/>
            <person name="Armbrust E.V."/>
            <person name="Bowler C."/>
            <person name="Green B."/>
            <person name="Moulton V."/>
            <person name="Van Oosterhout C."/>
            <person name="Grigoriev I."/>
        </authorList>
    </citation>
    <scope>NUCLEOTIDE SEQUENCE [LARGE SCALE GENOMIC DNA]</scope>
    <source>
        <strain evidence="5 6">CCMP1102</strain>
    </source>
</reference>
<gene>
    <name evidence="5" type="ORF">FRACYDRAFT_250766</name>
</gene>
<name>A0A1E7EP43_9STRA</name>
<dbReference type="EMBL" id="KV784384">
    <property type="protein sequence ID" value="OEU07742.1"/>
    <property type="molecule type" value="Genomic_DNA"/>
</dbReference>
<protein>
    <submittedName>
        <fullName evidence="5">Uncharacterized protein</fullName>
    </submittedName>
</protein>
<sequence length="385" mass="43586">MHFSSFIVTLLVATATATKVRLFDKQGNTRRAPLLVCPSQDEILEIVNMPQLQGSYEYGLQCDFEYIYTGTTANDLECTPSTMCSYNDDDTWQCAMYGIFCDPEIEYEDDQVQCGDVCGPVNVCPSRVEILEIVNMPQRPGSYEYGLQCDSEYVYTGTTANDLKCTPLTMCSYNDDDTWLCVMRTYFCDPEIEYEDDQVQCSDVCEPKEICPSRDVLLFDNDPLPPGSYADDLECDFDYTYVGTSANDLECVPLTWCSYDDDTWQCAMASIFCDPEIEYADDQAKCGDPCTIRSCPRTNLIVDDTINDCPSDIQNWPELVGLCVTDAKDWLEKQYIDTDACPNLNVEVISANRLVTYDINMERVRIVVDQDIYGNKIVIRVPYAG</sequence>
<dbReference type="InParanoid" id="A0A1E7EP43"/>
<evidence type="ECO:0000313" key="5">
    <source>
        <dbReference type="EMBL" id="OEU07742.1"/>
    </source>
</evidence>
<keyword evidence="4" id="KW-0732">Signal</keyword>
<evidence type="ECO:0000256" key="4">
    <source>
        <dbReference type="SAM" id="SignalP"/>
    </source>
</evidence>
<dbReference type="Proteomes" id="UP000095751">
    <property type="component" value="Unassembled WGS sequence"/>
</dbReference>
<dbReference type="AlphaFoldDB" id="A0A1E7EP43"/>
<accession>A0A1E7EP43</accession>
<evidence type="ECO:0000313" key="6">
    <source>
        <dbReference type="Proteomes" id="UP000095751"/>
    </source>
</evidence>
<keyword evidence="2" id="KW-0646">Protease inhibitor</keyword>
<keyword evidence="3" id="KW-0722">Serine protease inhibitor</keyword>
<keyword evidence="6" id="KW-1185">Reference proteome</keyword>
<dbReference type="Gene3D" id="3.30.10.10">
    <property type="entry name" value="Trypsin Inhibitor V, subunit A"/>
    <property type="match status" value="1"/>
</dbReference>
<feature type="chain" id="PRO_5009192076" evidence="4">
    <location>
        <begin position="18"/>
        <end position="385"/>
    </location>
</feature>
<dbReference type="GO" id="GO:0004867">
    <property type="term" value="F:serine-type endopeptidase inhibitor activity"/>
    <property type="evidence" value="ECO:0007669"/>
    <property type="project" value="UniProtKB-KW"/>
</dbReference>
<dbReference type="Pfam" id="PF00280">
    <property type="entry name" value="potato_inhibit"/>
    <property type="match status" value="1"/>
</dbReference>
<organism evidence="5 6">
    <name type="scientific">Fragilariopsis cylindrus CCMP1102</name>
    <dbReference type="NCBI Taxonomy" id="635003"/>
    <lineage>
        <taxon>Eukaryota</taxon>
        <taxon>Sar</taxon>
        <taxon>Stramenopiles</taxon>
        <taxon>Ochrophyta</taxon>
        <taxon>Bacillariophyta</taxon>
        <taxon>Bacillariophyceae</taxon>
        <taxon>Bacillariophycidae</taxon>
        <taxon>Bacillariales</taxon>
        <taxon>Bacillariaceae</taxon>
        <taxon>Fragilariopsis</taxon>
    </lineage>
</organism>
<dbReference type="KEGG" id="fcy:FRACYDRAFT_250766"/>
<dbReference type="InterPro" id="IPR000864">
    <property type="entry name" value="Prot_inh_pot1"/>
</dbReference>
<comment type="similarity">
    <text evidence="1">Belongs to the protease inhibitor I13 (potato type I serine protease inhibitor) family.</text>
</comment>
<evidence type="ECO:0000256" key="2">
    <source>
        <dbReference type="ARBA" id="ARBA00022690"/>
    </source>
</evidence>
<evidence type="ECO:0000256" key="1">
    <source>
        <dbReference type="ARBA" id="ARBA00008210"/>
    </source>
</evidence>
<dbReference type="SUPFAM" id="SSF54654">
    <property type="entry name" value="CI-2 family of serine protease inhibitors"/>
    <property type="match status" value="1"/>
</dbReference>
<dbReference type="PROSITE" id="PS00285">
    <property type="entry name" value="POTATO_INHIBITOR"/>
    <property type="match status" value="1"/>
</dbReference>
<evidence type="ECO:0000256" key="3">
    <source>
        <dbReference type="ARBA" id="ARBA00022900"/>
    </source>
</evidence>
<dbReference type="InterPro" id="IPR036354">
    <property type="entry name" value="Prot_inh_pot1_sf"/>
</dbReference>
<proteinExistence type="inferred from homology"/>
<feature type="signal peptide" evidence="4">
    <location>
        <begin position="1"/>
        <end position="17"/>
    </location>
</feature>
<dbReference type="GO" id="GO:0009611">
    <property type="term" value="P:response to wounding"/>
    <property type="evidence" value="ECO:0007669"/>
    <property type="project" value="InterPro"/>
</dbReference>